<dbReference type="Pfam" id="PF03737">
    <property type="entry name" value="RraA-like"/>
    <property type="match status" value="1"/>
</dbReference>
<dbReference type="EMBL" id="BAAAYK010000038">
    <property type="protein sequence ID" value="GAA3357443.1"/>
    <property type="molecule type" value="Genomic_DNA"/>
</dbReference>
<sequence length="449" mass="45129">MRAAVVGLGEAGAAYATGLIAHGWTVSGYDPADGPTPPGVHRSDTLETALHGADLVLSLVGGAAATAAAAGAAPHLAADAVYADLNSAAPEVKRDVAAAVGEHRFADVAVTGSVPAHGAATGVVLSGAGSGPAARIFAELGADVEDIGGEPGDAAVRKLLRSTFMKGLGALVVEALDGARAAGAQDWVREQIARTLHGGADTVDRLHDGTRKHAGRRAAEAAAAAALLDSLGERGTLTRAAAEVHRALHDAALAPSDDLLADYAGLAVANIGDARDRMGMLDGGIRPLWRGARAVGRARTAWVRNGDNLGLVRALEGARPGDMLVINGGGDLSRALMGELIAERAQARGVVGMVIDGAARDVAELERIGFGVWARGSTPAGPYRQGPGTIDVPVAVGGVVARPGDLVAADDDGVIVVPAAEAATSLLGGREVEADEGRRRAAIRSGVTR</sequence>
<evidence type="ECO:0000256" key="12">
    <source>
        <dbReference type="ARBA" id="ARBA00047973"/>
    </source>
</evidence>
<evidence type="ECO:0000256" key="9">
    <source>
        <dbReference type="ARBA" id="ARBA00029596"/>
    </source>
</evidence>
<evidence type="ECO:0000256" key="3">
    <source>
        <dbReference type="ARBA" id="ARBA00008621"/>
    </source>
</evidence>
<organism evidence="15 16">
    <name type="scientific">Saccharopolyspora gregorii</name>
    <dbReference type="NCBI Taxonomy" id="33914"/>
    <lineage>
        <taxon>Bacteria</taxon>
        <taxon>Bacillati</taxon>
        <taxon>Actinomycetota</taxon>
        <taxon>Actinomycetes</taxon>
        <taxon>Pseudonocardiales</taxon>
        <taxon>Pseudonocardiaceae</taxon>
        <taxon>Saccharopolyspora</taxon>
    </lineage>
</organism>
<dbReference type="InterPro" id="IPR005493">
    <property type="entry name" value="RraA/RraA-like"/>
</dbReference>
<dbReference type="Gene3D" id="1.10.1040.10">
    <property type="entry name" value="N-(1-d-carboxylethyl)-l-norvaline Dehydrogenase, domain 2"/>
    <property type="match status" value="1"/>
</dbReference>
<evidence type="ECO:0000256" key="1">
    <source>
        <dbReference type="ARBA" id="ARBA00001342"/>
    </source>
</evidence>
<dbReference type="EC" id="4.1.3.17" evidence="5"/>
<dbReference type="CDD" id="cd16841">
    <property type="entry name" value="RraA_family"/>
    <property type="match status" value="1"/>
</dbReference>
<comment type="cofactor">
    <cofactor evidence="2">
        <name>a divalent metal cation</name>
        <dbReference type="ChEBI" id="CHEBI:60240"/>
    </cofactor>
</comment>
<evidence type="ECO:0000256" key="10">
    <source>
        <dbReference type="ARBA" id="ARBA00030169"/>
    </source>
</evidence>
<dbReference type="PANTHER" id="PTHR33254">
    <property type="entry name" value="4-HYDROXY-4-METHYL-2-OXOGLUTARATE ALDOLASE 3-RELATED"/>
    <property type="match status" value="1"/>
</dbReference>
<evidence type="ECO:0000259" key="14">
    <source>
        <dbReference type="Pfam" id="PF09130"/>
    </source>
</evidence>
<dbReference type="PANTHER" id="PTHR33254:SF4">
    <property type="entry name" value="4-HYDROXY-4-METHYL-2-OXOGLUTARATE ALDOLASE 3-RELATED"/>
    <property type="match status" value="1"/>
</dbReference>
<comment type="similarity">
    <text evidence="3">Belongs to the class II aldolase/RraA-like family.</text>
</comment>
<dbReference type="Gene3D" id="3.40.50.720">
    <property type="entry name" value="NAD(P)-binding Rossmann-like Domain"/>
    <property type="match status" value="1"/>
</dbReference>
<feature type="domain" description="Phosphogluconate dehydrogenase NAD-binding putative C-terminal" evidence="14">
    <location>
        <begin position="179"/>
        <end position="247"/>
    </location>
</feature>
<evidence type="ECO:0000256" key="5">
    <source>
        <dbReference type="ARBA" id="ARBA00012213"/>
    </source>
</evidence>
<accession>A0ABP6RR47</accession>
<dbReference type="InterPro" id="IPR015814">
    <property type="entry name" value="Pgluconate_DH_NAD-bd_C"/>
</dbReference>
<comment type="function">
    <text evidence="8">Catalyzes the aldol cleavage of 4-hydroxy-4-methyl-2-oxoglutarate (HMG) into 2 molecules of pyruvate. Also contains a secondary oxaloacetate (OAA) decarboxylase activity due to the common pyruvate enolate transition state formed following C-C bond cleavage in the retro-aldol and decarboxylation reactions.</text>
</comment>
<dbReference type="SUPFAM" id="SSF51735">
    <property type="entry name" value="NAD(P)-binding Rossmann-fold domains"/>
    <property type="match status" value="1"/>
</dbReference>
<dbReference type="InterPro" id="IPR036704">
    <property type="entry name" value="RraA/RraA-like_sf"/>
</dbReference>
<evidence type="ECO:0000256" key="6">
    <source>
        <dbReference type="ARBA" id="ARBA00012947"/>
    </source>
</evidence>
<dbReference type="RefSeq" id="WP_344926473.1">
    <property type="nucleotide sequence ID" value="NZ_BAAAYK010000038.1"/>
</dbReference>
<comment type="catalytic activity">
    <reaction evidence="1">
        <text>4-hydroxy-4-methyl-2-oxoglutarate = 2 pyruvate</text>
        <dbReference type="Rhea" id="RHEA:22748"/>
        <dbReference type="ChEBI" id="CHEBI:15361"/>
        <dbReference type="ChEBI" id="CHEBI:58276"/>
        <dbReference type="EC" id="4.1.3.17"/>
    </reaction>
</comment>
<evidence type="ECO:0000256" key="11">
    <source>
        <dbReference type="ARBA" id="ARBA00032305"/>
    </source>
</evidence>
<dbReference type="Pfam" id="PF03446">
    <property type="entry name" value="NAD_binding_2"/>
    <property type="match status" value="1"/>
</dbReference>
<evidence type="ECO:0000256" key="8">
    <source>
        <dbReference type="ARBA" id="ARBA00025046"/>
    </source>
</evidence>
<comment type="catalytic activity">
    <reaction evidence="12">
        <text>oxaloacetate + H(+) = pyruvate + CO2</text>
        <dbReference type="Rhea" id="RHEA:15641"/>
        <dbReference type="ChEBI" id="CHEBI:15361"/>
        <dbReference type="ChEBI" id="CHEBI:15378"/>
        <dbReference type="ChEBI" id="CHEBI:16452"/>
        <dbReference type="ChEBI" id="CHEBI:16526"/>
        <dbReference type="EC" id="4.1.1.112"/>
    </reaction>
</comment>
<evidence type="ECO:0000256" key="7">
    <source>
        <dbReference type="ARBA" id="ARBA00016549"/>
    </source>
</evidence>
<protein>
    <recommendedName>
        <fullName evidence="7">Putative 4-hydroxy-4-methyl-2-oxoglutarate aldolase</fullName>
        <ecNumber evidence="6">4.1.1.112</ecNumber>
        <ecNumber evidence="5">4.1.3.17</ecNumber>
    </recommendedName>
    <alternativeName>
        <fullName evidence="11">Oxaloacetate decarboxylase</fullName>
    </alternativeName>
    <alternativeName>
        <fullName evidence="9">Regulator of ribonuclease activity homolog</fullName>
    </alternativeName>
    <alternativeName>
        <fullName evidence="10">RraA-like protein</fullName>
    </alternativeName>
</protein>
<dbReference type="Pfam" id="PF09130">
    <property type="entry name" value="DUF1932"/>
    <property type="match status" value="1"/>
</dbReference>
<keyword evidence="16" id="KW-1185">Reference proteome</keyword>
<dbReference type="EC" id="4.1.1.112" evidence="6"/>
<dbReference type="InterPro" id="IPR013328">
    <property type="entry name" value="6PGD_dom2"/>
</dbReference>
<dbReference type="Proteomes" id="UP001500483">
    <property type="component" value="Unassembled WGS sequence"/>
</dbReference>
<comment type="subunit">
    <text evidence="4">Homotrimer.</text>
</comment>
<evidence type="ECO:0000256" key="2">
    <source>
        <dbReference type="ARBA" id="ARBA00001968"/>
    </source>
</evidence>
<evidence type="ECO:0000313" key="15">
    <source>
        <dbReference type="EMBL" id="GAA3357443.1"/>
    </source>
</evidence>
<dbReference type="Gene3D" id="3.50.30.40">
    <property type="entry name" value="Ribonuclease E inhibitor RraA/RraA-like"/>
    <property type="match status" value="1"/>
</dbReference>
<dbReference type="InterPro" id="IPR036291">
    <property type="entry name" value="NAD(P)-bd_dom_sf"/>
</dbReference>
<dbReference type="SUPFAM" id="SSF89562">
    <property type="entry name" value="RraA-like"/>
    <property type="match status" value="1"/>
</dbReference>
<evidence type="ECO:0000313" key="16">
    <source>
        <dbReference type="Proteomes" id="UP001500483"/>
    </source>
</evidence>
<evidence type="ECO:0000259" key="13">
    <source>
        <dbReference type="Pfam" id="PF03446"/>
    </source>
</evidence>
<comment type="caution">
    <text evidence="15">The sequence shown here is derived from an EMBL/GenBank/DDBJ whole genome shotgun (WGS) entry which is preliminary data.</text>
</comment>
<dbReference type="SUPFAM" id="SSF48179">
    <property type="entry name" value="6-phosphogluconate dehydrogenase C-terminal domain-like"/>
    <property type="match status" value="1"/>
</dbReference>
<gene>
    <name evidence="15" type="ORF">GCM10020366_25520</name>
</gene>
<evidence type="ECO:0000256" key="4">
    <source>
        <dbReference type="ARBA" id="ARBA00011233"/>
    </source>
</evidence>
<name>A0ABP6RR47_9PSEU</name>
<feature type="domain" description="6-phosphogluconate dehydrogenase NADP-binding" evidence="13">
    <location>
        <begin position="4"/>
        <end position="127"/>
    </location>
</feature>
<dbReference type="InterPro" id="IPR006115">
    <property type="entry name" value="6PGDH_NADP-bd"/>
</dbReference>
<proteinExistence type="inferred from homology"/>
<reference evidence="16" key="1">
    <citation type="journal article" date="2019" name="Int. J. Syst. Evol. Microbiol.">
        <title>The Global Catalogue of Microorganisms (GCM) 10K type strain sequencing project: providing services to taxonomists for standard genome sequencing and annotation.</title>
        <authorList>
            <consortium name="The Broad Institute Genomics Platform"/>
            <consortium name="The Broad Institute Genome Sequencing Center for Infectious Disease"/>
            <person name="Wu L."/>
            <person name="Ma J."/>
        </authorList>
    </citation>
    <scope>NUCLEOTIDE SEQUENCE [LARGE SCALE GENOMIC DNA]</scope>
    <source>
        <strain evidence="16">JCM 9687</strain>
    </source>
</reference>
<dbReference type="InterPro" id="IPR008927">
    <property type="entry name" value="6-PGluconate_DH-like_C_sf"/>
</dbReference>